<dbReference type="InterPro" id="IPR007927">
    <property type="entry name" value="DUF722"/>
</dbReference>
<sequence>MPKIDRLDKLIRDYVKGHLDKRIEARIEQLTYKSRVDNMGIRTAFNGESEQLRKVLLEEKIEEDKLILSLKHEKYQVEAWINCSDFKNARQICEARWRKDMPQWELQERYSMSRSTIYREYNKLKETIIRWSGFEV</sequence>
<dbReference type="RefSeq" id="WP_176489835.1">
    <property type="nucleotide sequence ID" value="NZ_BLXU01000001.1"/>
</dbReference>
<evidence type="ECO:0000313" key="1">
    <source>
        <dbReference type="EMBL" id="GFO50740.1"/>
    </source>
</evidence>
<gene>
    <name evidence="1" type="ORF">ikelab_00150</name>
</gene>
<accession>A0A6L2ZT97</accession>
<reference evidence="1 2" key="1">
    <citation type="submission" date="2020-06" db="EMBL/GenBank/DDBJ databases">
        <title>Draft genome sequence of Lactic acid bacteria from Okinawan-style tofu.</title>
        <authorList>
            <person name="Takara I."/>
            <person name="Ikematsu S."/>
        </authorList>
    </citation>
    <scope>NUCLEOTIDE SEQUENCE [LARGE SCALE GENOMIC DNA]</scope>
    <source>
        <strain evidence="2">lg38</strain>
    </source>
</reference>
<dbReference type="EMBL" id="BLXU01000001">
    <property type="protein sequence ID" value="GFO50740.1"/>
    <property type="molecule type" value="Genomic_DNA"/>
</dbReference>
<proteinExistence type="predicted"/>
<name>A0A6L2ZT97_9LACT</name>
<protein>
    <submittedName>
        <fullName evidence="1">Uncharacterized protein</fullName>
    </submittedName>
</protein>
<dbReference type="Proteomes" id="UP000504756">
    <property type="component" value="Unassembled WGS sequence"/>
</dbReference>
<dbReference type="AlphaFoldDB" id="A0A6L2ZT97"/>
<evidence type="ECO:0000313" key="2">
    <source>
        <dbReference type="Proteomes" id="UP000504756"/>
    </source>
</evidence>
<dbReference type="Pfam" id="PF05263">
    <property type="entry name" value="DUF722"/>
    <property type="match status" value="1"/>
</dbReference>
<comment type="caution">
    <text evidence="1">The sequence shown here is derived from an EMBL/GenBank/DDBJ whole genome shotgun (WGS) entry which is preliminary data.</text>
</comment>
<organism evidence="1 2">
    <name type="scientific">Lactococcus garvieae</name>
    <dbReference type="NCBI Taxonomy" id="1363"/>
    <lineage>
        <taxon>Bacteria</taxon>
        <taxon>Bacillati</taxon>
        <taxon>Bacillota</taxon>
        <taxon>Bacilli</taxon>
        <taxon>Lactobacillales</taxon>
        <taxon>Streptococcaceae</taxon>
        <taxon>Lactococcus</taxon>
    </lineage>
</organism>